<proteinExistence type="predicted"/>
<dbReference type="PROSITE" id="PS51078">
    <property type="entry name" value="ICLR_ED"/>
    <property type="match status" value="1"/>
</dbReference>
<sequence length="255" mass="27185">MLSRAVRIVEAFGPGDTALSITEIARRSGLHIATASRLVEELCGFGWLQRDEDRKVRIGVRMWEVASRASPTLSLREAAMPVMEDLHAIVGQHTQLGVMEGDEVLFVERLTAPGAVINFTRIAGRQPLHASSSGLLLLAYAPPALQERMIASPLEAYTEKTIVSSSQLRSALAEVRRQGYAFLAGHIHSAATGIAVPVRDPAGKVIAALAVIVPNDGAARSRIPVLQGASAAVSRAMAYPAPPPSRPTEPSILNH</sequence>
<dbReference type="GO" id="GO:0003700">
    <property type="term" value="F:DNA-binding transcription factor activity"/>
    <property type="evidence" value="ECO:0007669"/>
    <property type="project" value="TreeGrafter"/>
</dbReference>
<organism evidence="6 7">
    <name type="scientific">Zafaria cholistanensis</name>
    <dbReference type="NCBI Taxonomy" id="1682741"/>
    <lineage>
        <taxon>Bacteria</taxon>
        <taxon>Bacillati</taxon>
        <taxon>Actinomycetota</taxon>
        <taxon>Actinomycetes</taxon>
        <taxon>Micrococcales</taxon>
        <taxon>Micrococcaceae</taxon>
        <taxon>Zafaria</taxon>
    </lineage>
</organism>
<name>A0A5A7NSN7_9MICC</name>
<dbReference type="Gene3D" id="3.30.450.40">
    <property type="match status" value="1"/>
</dbReference>
<dbReference type="SUPFAM" id="SSF55781">
    <property type="entry name" value="GAF domain-like"/>
    <property type="match status" value="1"/>
</dbReference>
<dbReference type="InterPro" id="IPR036390">
    <property type="entry name" value="WH_DNA-bd_sf"/>
</dbReference>
<dbReference type="Pfam" id="PF01614">
    <property type="entry name" value="IclR_C"/>
    <property type="match status" value="1"/>
</dbReference>
<keyword evidence="3" id="KW-0804">Transcription</keyword>
<keyword evidence="2" id="KW-0238">DNA-binding</keyword>
<dbReference type="GO" id="GO:0045892">
    <property type="term" value="P:negative regulation of DNA-templated transcription"/>
    <property type="evidence" value="ECO:0007669"/>
    <property type="project" value="TreeGrafter"/>
</dbReference>
<gene>
    <name evidence="6" type="ORF">NCCP1664_13350</name>
</gene>
<reference evidence="6 7" key="1">
    <citation type="submission" date="2019-09" db="EMBL/GenBank/DDBJ databases">
        <title>Arthrobacter zafarii sp. nov., a moderately thermotolerant and halotolerant actinobacterium isolated from Cholistan desert soil of Pakistan.</title>
        <authorList>
            <person name="Amin A."/>
            <person name="Ahmed I."/>
            <person name="Khalid N."/>
            <person name="Schumann P."/>
            <person name="Busse H.J."/>
            <person name="Khan I.U."/>
            <person name="Li S."/>
            <person name="Li W.J."/>
        </authorList>
    </citation>
    <scope>NUCLEOTIDE SEQUENCE [LARGE SCALE GENOMIC DNA]</scope>
    <source>
        <strain evidence="6 7">NCCP-1664</strain>
    </source>
</reference>
<dbReference type="SUPFAM" id="SSF46785">
    <property type="entry name" value="Winged helix' DNA-binding domain"/>
    <property type="match status" value="1"/>
</dbReference>
<dbReference type="PROSITE" id="PS51077">
    <property type="entry name" value="HTH_ICLR"/>
    <property type="match status" value="1"/>
</dbReference>
<evidence type="ECO:0000259" key="5">
    <source>
        <dbReference type="PROSITE" id="PS51078"/>
    </source>
</evidence>
<dbReference type="InterPro" id="IPR029016">
    <property type="entry name" value="GAF-like_dom_sf"/>
</dbReference>
<evidence type="ECO:0000313" key="7">
    <source>
        <dbReference type="Proteomes" id="UP000325307"/>
    </source>
</evidence>
<dbReference type="PANTHER" id="PTHR30136">
    <property type="entry name" value="HELIX-TURN-HELIX TRANSCRIPTIONAL REGULATOR, ICLR FAMILY"/>
    <property type="match status" value="1"/>
</dbReference>
<dbReference type="Gene3D" id="1.10.10.10">
    <property type="entry name" value="Winged helix-like DNA-binding domain superfamily/Winged helix DNA-binding domain"/>
    <property type="match status" value="1"/>
</dbReference>
<dbReference type="InterPro" id="IPR036388">
    <property type="entry name" value="WH-like_DNA-bd_sf"/>
</dbReference>
<comment type="caution">
    <text evidence="6">The sequence shown here is derived from an EMBL/GenBank/DDBJ whole genome shotgun (WGS) entry which is preliminary data.</text>
</comment>
<evidence type="ECO:0000256" key="1">
    <source>
        <dbReference type="ARBA" id="ARBA00023015"/>
    </source>
</evidence>
<dbReference type="PANTHER" id="PTHR30136:SF24">
    <property type="entry name" value="HTH-TYPE TRANSCRIPTIONAL REPRESSOR ALLR"/>
    <property type="match status" value="1"/>
</dbReference>
<evidence type="ECO:0000256" key="3">
    <source>
        <dbReference type="ARBA" id="ARBA00023163"/>
    </source>
</evidence>
<dbReference type="SMART" id="SM00346">
    <property type="entry name" value="HTH_ICLR"/>
    <property type="match status" value="1"/>
</dbReference>
<dbReference type="EMBL" id="BKDJ01000005">
    <property type="protein sequence ID" value="GER22838.1"/>
    <property type="molecule type" value="Genomic_DNA"/>
</dbReference>
<evidence type="ECO:0000259" key="4">
    <source>
        <dbReference type="PROSITE" id="PS51077"/>
    </source>
</evidence>
<dbReference type="AlphaFoldDB" id="A0A5A7NSN7"/>
<feature type="domain" description="IclR-ED" evidence="5">
    <location>
        <begin position="61"/>
        <end position="239"/>
    </location>
</feature>
<protein>
    <submittedName>
        <fullName evidence="6">IclR family transcriptional regulator</fullName>
    </submittedName>
</protein>
<dbReference type="Proteomes" id="UP000325307">
    <property type="component" value="Unassembled WGS sequence"/>
</dbReference>
<dbReference type="InterPro" id="IPR005471">
    <property type="entry name" value="Tscrpt_reg_IclR_N"/>
</dbReference>
<evidence type="ECO:0000256" key="2">
    <source>
        <dbReference type="ARBA" id="ARBA00023125"/>
    </source>
</evidence>
<dbReference type="GO" id="GO:0003677">
    <property type="term" value="F:DNA binding"/>
    <property type="evidence" value="ECO:0007669"/>
    <property type="project" value="UniProtKB-KW"/>
</dbReference>
<dbReference type="InterPro" id="IPR050707">
    <property type="entry name" value="HTH_MetabolicPath_Reg"/>
</dbReference>
<feature type="domain" description="HTH iclR-type" evidence="4">
    <location>
        <begin position="1"/>
        <end position="60"/>
    </location>
</feature>
<keyword evidence="7" id="KW-1185">Reference proteome</keyword>
<dbReference type="InterPro" id="IPR014757">
    <property type="entry name" value="Tscrpt_reg_IclR_C"/>
</dbReference>
<dbReference type="Pfam" id="PF09339">
    <property type="entry name" value="HTH_IclR"/>
    <property type="match status" value="1"/>
</dbReference>
<keyword evidence="1" id="KW-0805">Transcription regulation</keyword>
<accession>A0A5A7NSN7</accession>
<evidence type="ECO:0000313" key="6">
    <source>
        <dbReference type="EMBL" id="GER22838.1"/>
    </source>
</evidence>